<dbReference type="EMBL" id="GG666677">
    <property type="protein sequence ID" value="EEN44176.1"/>
    <property type="molecule type" value="Genomic_DNA"/>
</dbReference>
<reference evidence="2" key="1">
    <citation type="journal article" date="2008" name="Nature">
        <title>The amphioxus genome and the evolution of the chordate karyotype.</title>
        <authorList>
            <consortium name="US DOE Joint Genome Institute (JGI-PGF)"/>
            <person name="Putnam N.H."/>
            <person name="Butts T."/>
            <person name="Ferrier D.E.K."/>
            <person name="Furlong R.F."/>
            <person name="Hellsten U."/>
            <person name="Kawashima T."/>
            <person name="Robinson-Rechavi M."/>
            <person name="Shoguchi E."/>
            <person name="Terry A."/>
            <person name="Yu J.-K."/>
            <person name="Benito-Gutierrez E.L."/>
            <person name="Dubchak I."/>
            <person name="Garcia-Fernandez J."/>
            <person name="Gibson-Brown J.J."/>
            <person name="Grigoriev I.V."/>
            <person name="Horton A.C."/>
            <person name="de Jong P.J."/>
            <person name="Jurka J."/>
            <person name="Kapitonov V.V."/>
            <person name="Kohara Y."/>
            <person name="Kuroki Y."/>
            <person name="Lindquist E."/>
            <person name="Lucas S."/>
            <person name="Osoegawa K."/>
            <person name="Pennacchio L.A."/>
            <person name="Salamov A.A."/>
            <person name="Satou Y."/>
            <person name="Sauka-Spengler T."/>
            <person name="Schmutz J."/>
            <person name="Shin-I T."/>
            <person name="Toyoda A."/>
            <person name="Bronner-Fraser M."/>
            <person name="Fujiyama A."/>
            <person name="Holland L.Z."/>
            <person name="Holland P.W.H."/>
            <person name="Satoh N."/>
            <person name="Rokhsar D.S."/>
        </authorList>
    </citation>
    <scope>NUCLEOTIDE SEQUENCE [LARGE SCALE GENOMIC DNA]</scope>
    <source>
        <strain evidence="2">S238N-H82</strain>
        <tissue evidence="2">Testes</tissue>
    </source>
</reference>
<proteinExistence type="predicted"/>
<dbReference type="SUPFAM" id="SSF103481">
    <property type="entry name" value="Multidrug resistance efflux transporter EmrE"/>
    <property type="match status" value="1"/>
</dbReference>
<evidence type="ECO:0000256" key="1">
    <source>
        <dbReference type="SAM" id="Phobius"/>
    </source>
</evidence>
<feature type="transmembrane region" description="Helical" evidence="1">
    <location>
        <begin position="60"/>
        <end position="82"/>
    </location>
</feature>
<keyword evidence="1" id="KW-1133">Transmembrane helix</keyword>
<dbReference type="AlphaFoldDB" id="C3ZTC9"/>
<protein>
    <recommendedName>
        <fullName evidence="3">EamA domain-containing protein</fullName>
    </recommendedName>
</protein>
<evidence type="ECO:0008006" key="3">
    <source>
        <dbReference type="Google" id="ProtNLM"/>
    </source>
</evidence>
<keyword evidence="1" id="KW-0812">Transmembrane</keyword>
<feature type="transmembrane region" description="Helical" evidence="1">
    <location>
        <begin position="6"/>
        <end position="24"/>
    </location>
</feature>
<evidence type="ECO:0000313" key="2">
    <source>
        <dbReference type="EMBL" id="EEN44176.1"/>
    </source>
</evidence>
<name>C3ZTC9_BRAFL</name>
<dbReference type="InParanoid" id="C3ZTC9"/>
<sequence>MTTRTALYVVGIGVSKFVSGFAIFSALKVVKAYISTAVRMFVVPFSLLLDYLLMQKVPNSLQATGVMLVMLGIVLISVYTWWNHRRVELQKTLLEKLHFDTDQK</sequence>
<keyword evidence="1" id="KW-0472">Membrane</keyword>
<accession>C3ZTC9</accession>
<organism>
    <name type="scientific">Branchiostoma floridae</name>
    <name type="common">Florida lancelet</name>
    <name type="synonym">Amphioxus</name>
    <dbReference type="NCBI Taxonomy" id="7739"/>
    <lineage>
        <taxon>Eukaryota</taxon>
        <taxon>Metazoa</taxon>
        <taxon>Chordata</taxon>
        <taxon>Cephalochordata</taxon>
        <taxon>Leptocardii</taxon>
        <taxon>Amphioxiformes</taxon>
        <taxon>Branchiostomatidae</taxon>
        <taxon>Branchiostoma</taxon>
    </lineage>
</organism>
<dbReference type="InterPro" id="IPR037185">
    <property type="entry name" value="EmrE-like"/>
</dbReference>
<gene>
    <name evidence="2" type="ORF">BRAFLDRAFT_68803</name>
</gene>